<gene>
    <name evidence="1" type="ORF">GCM10022235_08930</name>
</gene>
<dbReference type="Proteomes" id="UP001501222">
    <property type="component" value="Unassembled WGS sequence"/>
</dbReference>
<comment type="caution">
    <text evidence="1">The sequence shown here is derived from an EMBL/GenBank/DDBJ whole genome shotgun (WGS) entry which is preliminary data.</text>
</comment>
<evidence type="ECO:0008006" key="3">
    <source>
        <dbReference type="Google" id="ProtNLM"/>
    </source>
</evidence>
<accession>A0ABP6W1P1</accession>
<reference evidence="2" key="1">
    <citation type="journal article" date="2019" name="Int. J. Syst. Evol. Microbiol.">
        <title>The Global Catalogue of Microorganisms (GCM) 10K type strain sequencing project: providing services to taxonomists for standard genome sequencing and annotation.</title>
        <authorList>
            <consortium name="The Broad Institute Genomics Platform"/>
            <consortium name="The Broad Institute Genome Sequencing Center for Infectious Disease"/>
            <person name="Wu L."/>
            <person name="Ma J."/>
        </authorList>
    </citation>
    <scope>NUCLEOTIDE SEQUENCE [LARGE SCALE GENOMIC DNA]</scope>
    <source>
        <strain evidence="2">JCM 16928</strain>
    </source>
</reference>
<organism evidence="1 2">
    <name type="scientific">Kribbella ginsengisoli</name>
    <dbReference type="NCBI Taxonomy" id="363865"/>
    <lineage>
        <taxon>Bacteria</taxon>
        <taxon>Bacillati</taxon>
        <taxon>Actinomycetota</taxon>
        <taxon>Actinomycetes</taxon>
        <taxon>Propionibacteriales</taxon>
        <taxon>Kribbellaceae</taxon>
        <taxon>Kribbella</taxon>
    </lineage>
</organism>
<name>A0ABP6W1P1_9ACTN</name>
<dbReference type="RefSeq" id="WP_344837603.1">
    <property type="nucleotide sequence ID" value="NZ_BAABAA010000001.1"/>
</dbReference>
<keyword evidence="2" id="KW-1185">Reference proteome</keyword>
<sequence length="217" mass="24480">MQATDAPDGSSIIDASTNETHPRAWGLNRFIRDLDRHRQVLVLGWSDKTIYPAYLGKAGSWPASHGQCGVSSVWLLKRLGWFNRTRAWYCCGDVRLKGNAVVDHCWIEVGRPSSSRRLLIDITVDQFELIDKAVLCHRVRDLASQEIVYEAMNRRRLSALTRNDEIWNRLEALNETIASRSPARPDLTGVFAKIRIPLARFARSDSGVVHSADELVG</sequence>
<proteinExistence type="predicted"/>
<evidence type="ECO:0000313" key="1">
    <source>
        <dbReference type="EMBL" id="GAA3543310.1"/>
    </source>
</evidence>
<dbReference type="EMBL" id="BAABAA010000001">
    <property type="protein sequence ID" value="GAA3543310.1"/>
    <property type="molecule type" value="Genomic_DNA"/>
</dbReference>
<protein>
    <recommendedName>
        <fullName evidence="3">Microcin J25-processing protein McjB C-terminal domain-containing protein</fullName>
    </recommendedName>
</protein>
<evidence type="ECO:0000313" key="2">
    <source>
        <dbReference type="Proteomes" id="UP001501222"/>
    </source>
</evidence>